<dbReference type="NCBIfam" id="NF009589">
    <property type="entry name" value="PRK13030.1"/>
    <property type="match status" value="1"/>
</dbReference>
<evidence type="ECO:0000259" key="7">
    <source>
        <dbReference type="PROSITE" id="PS51379"/>
    </source>
</evidence>
<dbReference type="SUPFAM" id="SSF52518">
    <property type="entry name" value="Thiamin diphosphate-binding fold (THDP-binding)"/>
    <property type="match status" value="2"/>
</dbReference>
<evidence type="ECO:0000256" key="1">
    <source>
        <dbReference type="ARBA" id="ARBA00022448"/>
    </source>
</evidence>
<keyword evidence="2" id="KW-0479">Metal-binding</keyword>
<dbReference type="Pfam" id="PF02775">
    <property type="entry name" value="TPP_enzyme_C"/>
    <property type="match status" value="1"/>
</dbReference>
<dbReference type="InterPro" id="IPR046667">
    <property type="entry name" value="DUF6537"/>
</dbReference>
<dbReference type="GO" id="GO:0016625">
    <property type="term" value="F:oxidoreductase activity, acting on the aldehyde or oxo group of donors, iron-sulfur protein as acceptor"/>
    <property type="evidence" value="ECO:0007669"/>
    <property type="project" value="UniProtKB-ARBA"/>
</dbReference>
<reference evidence="8 9" key="1">
    <citation type="submission" date="2020-10" db="EMBL/GenBank/DDBJ databases">
        <title>Ca. Dormibacterota MAGs.</title>
        <authorList>
            <person name="Montgomery K."/>
        </authorList>
    </citation>
    <scope>NUCLEOTIDE SEQUENCE [LARGE SCALE GENOMIC DNA]</scope>
    <source>
        <strain evidence="8">SC8811_S16_3</strain>
    </source>
</reference>
<keyword evidence="3" id="KW-0249">Electron transport</keyword>
<accession>A0A934KGB3</accession>
<dbReference type="Pfam" id="PF01558">
    <property type="entry name" value="POR"/>
    <property type="match status" value="1"/>
</dbReference>
<dbReference type="GO" id="GO:0045333">
    <property type="term" value="P:cellular respiration"/>
    <property type="evidence" value="ECO:0007669"/>
    <property type="project" value="UniProtKB-ARBA"/>
</dbReference>
<gene>
    <name evidence="8" type="ORF">JF888_00150</name>
</gene>
<evidence type="ECO:0000313" key="8">
    <source>
        <dbReference type="EMBL" id="MBJ7601605.1"/>
    </source>
</evidence>
<name>A0A934KGB3_9BACT</name>
<evidence type="ECO:0000256" key="3">
    <source>
        <dbReference type="ARBA" id="ARBA00022982"/>
    </source>
</evidence>
<organism evidence="8 9">
    <name type="scientific">Candidatus Dormiibacter inghamiae</name>
    <dbReference type="NCBI Taxonomy" id="3127013"/>
    <lineage>
        <taxon>Bacteria</taxon>
        <taxon>Bacillati</taxon>
        <taxon>Candidatus Dormiibacterota</taxon>
        <taxon>Candidatus Dormibacteria</taxon>
        <taxon>Candidatus Dormibacterales</taxon>
        <taxon>Candidatus Dormibacteraceae</taxon>
        <taxon>Candidatus Dormiibacter</taxon>
    </lineage>
</organism>
<evidence type="ECO:0000313" key="9">
    <source>
        <dbReference type="Proteomes" id="UP000620075"/>
    </source>
</evidence>
<dbReference type="Gene3D" id="3.40.50.970">
    <property type="match status" value="1"/>
</dbReference>
<dbReference type="AlphaFoldDB" id="A0A934KGB3"/>
<keyword evidence="6" id="KW-0411">Iron-sulfur</keyword>
<keyword evidence="5" id="KW-0408">Iron</keyword>
<dbReference type="InterPro" id="IPR051457">
    <property type="entry name" value="2-oxoacid:Fd_oxidoreductase"/>
</dbReference>
<dbReference type="InterPro" id="IPR011766">
    <property type="entry name" value="TPP_enzyme_TPP-bd"/>
</dbReference>
<sequence>MLKPVSLEDKYTLETGRAFMTGVQALVRLPMIQAQRDRAAGLRTGIMISGYPGSPLGGYDLELARAKKHLEPLDIHLRPGLNEELAATVVWGSQMTEVFDSAYDGVTGIWYGKSPGVDRCLDIFKHANLGGGPRHSGLLALAADDPQAKSSTLPNASEWDFVACGMPVLAPASVSELLELGLHGIALSRLTGLWPALKCVTNLCDGGATVDLSPAEPQVVIPDLGDFQKPNSFLFFAPGSIEMERHLFEERFPAAQAYARANQLNRITVRGRRDRLGLVASGKSFSDLRQALLDLGLDESALQRLGVRVLKVGMPYPLDPQVVREFAGGLQEIVVIEEKRDLVEGQVRNLLYDLPKRPHVLGKLNAEGQHWFPYFGELDADLVAERIGPRLLELGGGEPVSRRLSAIGEVRGRSYDAFLRRLPNYCPGCPHSRSTVSLDGELVGGGIGCHGMAPMMSQPERRTINAAPMGAEGSAFIGLSPFVETEHFLQNVGDGTFFHSASQSVRACVAAGVNITFKLLYNGHVAMTGGQQATGASDVPTLTRYLESEGVRRTIVVSEDPDRWLAARLAGNAKLFPRERYEDAVRELRGTPGVTVLVFDQECAAEKRRARKRGKQPQPTKFIFINEDVCEGCGDCGDISNCMSVQPIETEFGRKTQIHQSSCNKDYSCSRGDCPSFLTVISEGGVVRKPVPELSLDKLPEPAGKPSVPPDGYRVYMPGIGGTGVVTTNQVLAVAAMLGGKAVHALDQTGLAQKGGAVLSSLVILPGQQDPYRSNRVGVAGADLMLGLDALGVVAPLNADRMAPGRTMVVADSSLQPTAETVRHVDILLPGKSALERAIDQWSQPERNVWIDAGKTAEALFGDQMLTNTFMLGVAYQSSVLPVAFADLEEAIRLNGVAVDRNLQAFRYGRLYRYDPAAVRRALSTPPLRYEEVRKQYLQRLGDLGGAYQEMLVDAGRAGLSEDLRRALAYRLGELIGYQDVAYACRYLARVLEVHAAEQQVLPGNEELATQAVRHLYKLMAYKDEYEVARLLLKHEWELRVQETFDKPKVRYNLHPPFLRDRGLKRKLELGGWFRPILQTLIPLRRLRGTAWDPFARSEIRRLERALISWYEELLDEICANLTPANHGTAVQLAATPDRIRGYEQIKQRNADMVRKHVERKRGELQEVAATA</sequence>
<dbReference type="GO" id="GO:0030976">
    <property type="term" value="F:thiamine pyrophosphate binding"/>
    <property type="evidence" value="ECO:0007669"/>
    <property type="project" value="InterPro"/>
</dbReference>
<dbReference type="Gene3D" id="3.40.920.10">
    <property type="entry name" value="Pyruvate-ferredoxin oxidoreductase, PFOR, domain III"/>
    <property type="match status" value="1"/>
</dbReference>
<dbReference type="InterPro" id="IPR017896">
    <property type="entry name" value="4Fe4S_Fe-S-bd"/>
</dbReference>
<dbReference type="InterPro" id="IPR002880">
    <property type="entry name" value="Pyrv_Fd/Flavodoxin_OxRdtase_N"/>
</dbReference>
<keyword evidence="1" id="KW-0813">Transport</keyword>
<dbReference type="NCBIfam" id="NF009588">
    <property type="entry name" value="PRK13029.1"/>
    <property type="match status" value="1"/>
</dbReference>
<dbReference type="CDD" id="cd07034">
    <property type="entry name" value="TPP_PYR_PFOR_IOR-alpha_like"/>
    <property type="match status" value="1"/>
</dbReference>
<evidence type="ECO:0000256" key="4">
    <source>
        <dbReference type="ARBA" id="ARBA00023002"/>
    </source>
</evidence>
<dbReference type="SUPFAM" id="SSF52922">
    <property type="entry name" value="TK C-terminal domain-like"/>
    <property type="match status" value="1"/>
</dbReference>
<evidence type="ECO:0000256" key="6">
    <source>
        <dbReference type="ARBA" id="ARBA00023014"/>
    </source>
</evidence>
<keyword evidence="2" id="KW-0004">4Fe-4S</keyword>
<dbReference type="Pfam" id="PF20169">
    <property type="entry name" value="DUF6537"/>
    <property type="match status" value="1"/>
</dbReference>
<dbReference type="InterPro" id="IPR009014">
    <property type="entry name" value="Transketo_C/PFOR_II"/>
</dbReference>
<dbReference type="InterPro" id="IPR002869">
    <property type="entry name" value="Pyrv_flavodox_OxRed_cen"/>
</dbReference>
<dbReference type="InterPro" id="IPR019752">
    <property type="entry name" value="Pyrv/ketoisovalerate_OxRed_cat"/>
</dbReference>
<dbReference type="InterPro" id="IPR029061">
    <property type="entry name" value="THDP-binding"/>
</dbReference>
<feature type="domain" description="4Fe-4S ferredoxin-type" evidence="7">
    <location>
        <begin position="621"/>
        <end position="653"/>
    </location>
</feature>
<dbReference type="PANTHER" id="PTHR48084:SF3">
    <property type="entry name" value="SUBUNIT OF PYRUVATE:FLAVODOXIN OXIDOREDUCTASE"/>
    <property type="match status" value="1"/>
</dbReference>
<proteinExistence type="predicted"/>
<dbReference type="SUPFAM" id="SSF53323">
    <property type="entry name" value="Pyruvate-ferredoxin oxidoreductase, PFOR, domain III"/>
    <property type="match status" value="1"/>
</dbReference>
<keyword evidence="4" id="KW-0560">Oxidoreductase</keyword>
<evidence type="ECO:0000256" key="2">
    <source>
        <dbReference type="ARBA" id="ARBA00022485"/>
    </source>
</evidence>
<dbReference type="PROSITE" id="PS51379">
    <property type="entry name" value="4FE4S_FER_2"/>
    <property type="match status" value="1"/>
</dbReference>
<protein>
    <submittedName>
        <fullName evidence="8">Indolepyruvate ferredoxin oxidoreductase family protein</fullName>
    </submittedName>
</protein>
<comment type="caution">
    <text evidence="8">The sequence shown here is derived from an EMBL/GenBank/DDBJ whole genome shotgun (WGS) entry which is preliminary data.</text>
</comment>
<dbReference type="PANTHER" id="PTHR48084">
    <property type="entry name" value="2-OXOGLUTARATE OXIDOREDUCTASE SUBUNIT KORB-RELATED"/>
    <property type="match status" value="1"/>
</dbReference>
<evidence type="ECO:0000256" key="5">
    <source>
        <dbReference type="ARBA" id="ARBA00023004"/>
    </source>
</evidence>
<dbReference type="Proteomes" id="UP000620075">
    <property type="component" value="Unassembled WGS sequence"/>
</dbReference>
<dbReference type="EMBL" id="JAEKNQ010000001">
    <property type="protein sequence ID" value="MBJ7601605.1"/>
    <property type="molecule type" value="Genomic_DNA"/>
</dbReference>
<dbReference type="RefSeq" id="WP_338175956.1">
    <property type="nucleotide sequence ID" value="NZ_JAEKNQ010000001.1"/>
</dbReference>
<dbReference type="GO" id="GO:0051539">
    <property type="term" value="F:4 iron, 4 sulfur cluster binding"/>
    <property type="evidence" value="ECO:0007669"/>
    <property type="project" value="UniProtKB-KW"/>
</dbReference>